<dbReference type="PANTHER" id="PTHR12001">
    <property type="entry name" value="GERANYLGERANYL PYROPHOSPHATE SYNTHASE"/>
    <property type="match status" value="1"/>
</dbReference>
<dbReference type="GO" id="GO:0046872">
    <property type="term" value="F:metal ion binding"/>
    <property type="evidence" value="ECO:0007669"/>
    <property type="project" value="UniProtKB-KW"/>
</dbReference>
<evidence type="ECO:0000313" key="7">
    <source>
        <dbReference type="EMBL" id="TLD40526.1"/>
    </source>
</evidence>
<comment type="caution">
    <text evidence="7">The sequence shown here is derived from an EMBL/GenBank/DDBJ whole genome shotgun (WGS) entry which is preliminary data.</text>
</comment>
<dbReference type="InterPro" id="IPR008949">
    <property type="entry name" value="Isoprenoid_synthase_dom_sf"/>
</dbReference>
<dbReference type="PANTHER" id="PTHR12001:SF69">
    <property type="entry name" value="ALL TRANS-POLYPRENYL-DIPHOSPHATE SYNTHASE PDSS1"/>
    <property type="match status" value="1"/>
</dbReference>
<dbReference type="GO" id="GO:0008299">
    <property type="term" value="P:isoprenoid biosynthetic process"/>
    <property type="evidence" value="ECO:0007669"/>
    <property type="project" value="InterPro"/>
</dbReference>
<evidence type="ECO:0000256" key="5">
    <source>
        <dbReference type="ARBA" id="ARBA00022842"/>
    </source>
</evidence>
<evidence type="ECO:0000313" key="8">
    <source>
        <dbReference type="Proteomes" id="UP000319783"/>
    </source>
</evidence>
<comment type="cofactor">
    <cofactor evidence="1">
        <name>Mg(2+)</name>
        <dbReference type="ChEBI" id="CHEBI:18420"/>
    </cofactor>
</comment>
<dbReference type="Gene3D" id="1.10.600.10">
    <property type="entry name" value="Farnesyl Diphosphate Synthase"/>
    <property type="match status" value="1"/>
</dbReference>
<dbReference type="SFLD" id="SFLDS00005">
    <property type="entry name" value="Isoprenoid_Synthase_Type_I"/>
    <property type="match status" value="1"/>
</dbReference>
<comment type="similarity">
    <text evidence="2 6">Belongs to the FPP/GGPP synthase family.</text>
</comment>
<dbReference type="InterPro" id="IPR000092">
    <property type="entry name" value="Polyprenyl_synt"/>
</dbReference>
<keyword evidence="5" id="KW-0460">Magnesium</keyword>
<dbReference type="InterPro" id="IPR033749">
    <property type="entry name" value="Polyprenyl_synt_CS"/>
</dbReference>
<evidence type="ECO:0000256" key="6">
    <source>
        <dbReference type="RuleBase" id="RU004466"/>
    </source>
</evidence>
<reference evidence="7 8" key="1">
    <citation type="submission" date="2019-04" db="EMBL/GenBank/DDBJ databases">
        <title>Genome of a novel bacterium Candidatus Jettenia ecosi reconstructed from metagenome of an anammox bioreactor.</title>
        <authorList>
            <person name="Mardanov A.V."/>
            <person name="Beletsky A.V."/>
            <person name="Ravin N.V."/>
            <person name="Botchkova E.A."/>
            <person name="Litti Y.V."/>
            <person name="Nozhevnikova A.N."/>
        </authorList>
    </citation>
    <scope>NUCLEOTIDE SEQUENCE [LARGE SCALE GENOMIC DNA]</scope>
    <source>
        <strain evidence="7">J2</strain>
    </source>
</reference>
<keyword evidence="4" id="KW-0479">Metal-binding</keyword>
<dbReference type="Proteomes" id="UP000319783">
    <property type="component" value="Unassembled WGS sequence"/>
</dbReference>
<proteinExistence type="inferred from homology"/>
<name>A0A533Q7B9_9BACT</name>
<protein>
    <submittedName>
        <fullName evidence="7">Octaprenyl diphosphate synthase</fullName>
    </submittedName>
</protein>
<evidence type="ECO:0000256" key="1">
    <source>
        <dbReference type="ARBA" id="ARBA00001946"/>
    </source>
</evidence>
<gene>
    <name evidence="7" type="ORF">JETT_3209</name>
</gene>
<accession>A0A533Q7B9</accession>
<evidence type="ECO:0000256" key="2">
    <source>
        <dbReference type="ARBA" id="ARBA00006706"/>
    </source>
</evidence>
<dbReference type="AlphaFoldDB" id="A0A533Q7B9"/>
<dbReference type="GO" id="GO:0004659">
    <property type="term" value="F:prenyltransferase activity"/>
    <property type="evidence" value="ECO:0007669"/>
    <property type="project" value="InterPro"/>
</dbReference>
<dbReference type="PROSITE" id="PS00723">
    <property type="entry name" value="POLYPRENYL_SYNTHASE_1"/>
    <property type="match status" value="1"/>
</dbReference>
<dbReference type="SUPFAM" id="SSF48576">
    <property type="entry name" value="Terpenoid synthases"/>
    <property type="match status" value="1"/>
</dbReference>
<dbReference type="CDD" id="cd00685">
    <property type="entry name" value="Trans_IPPS_HT"/>
    <property type="match status" value="1"/>
</dbReference>
<dbReference type="EMBL" id="SULG01000095">
    <property type="protein sequence ID" value="TLD40526.1"/>
    <property type="molecule type" value="Genomic_DNA"/>
</dbReference>
<dbReference type="Pfam" id="PF00348">
    <property type="entry name" value="polyprenyl_synt"/>
    <property type="match status" value="1"/>
</dbReference>
<evidence type="ECO:0000256" key="3">
    <source>
        <dbReference type="ARBA" id="ARBA00022679"/>
    </source>
</evidence>
<sequence length="323" mass="36206">METVGIFDSIKADMEEVENRFYKELKPESNSLADLISHISKYKGKRLRPALVLLSGKCAGDILPQHIDLAVVVEMVHTATLVHDDIIDEASMRRHVESVNSKWGREISILFGDYLFSRGFTILSALDSQIATLLLSQTVNIMSEGEIIQLQRRYDIELSENDYFDIIERKTASLCAASCRLGAAFAGANRKVLDMLSNYGLKIGIAFQIVDDCLDMMGTEDEVGKSLNTDIQKGKLTLPLIHLVNQLPKNKLKTTKELIFQNDVRETKAAILELLTEHDAVEYAFSAAKNIVKQAQEEIAPLPDSKYKTALLELADYIVTRRK</sequence>
<keyword evidence="3 6" id="KW-0808">Transferase</keyword>
<evidence type="ECO:0000256" key="4">
    <source>
        <dbReference type="ARBA" id="ARBA00022723"/>
    </source>
</evidence>
<organism evidence="7 8">
    <name type="scientific">Candidatus Jettenia ecosi</name>
    <dbReference type="NCBI Taxonomy" id="2494326"/>
    <lineage>
        <taxon>Bacteria</taxon>
        <taxon>Pseudomonadati</taxon>
        <taxon>Planctomycetota</taxon>
        <taxon>Candidatus Brocadiia</taxon>
        <taxon>Candidatus Brocadiales</taxon>
        <taxon>Candidatus Brocadiaceae</taxon>
        <taxon>Candidatus Jettenia</taxon>
    </lineage>
</organism>